<evidence type="ECO:0000259" key="4">
    <source>
        <dbReference type="Pfam" id="PF02775"/>
    </source>
</evidence>
<dbReference type="GO" id="GO:0044281">
    <property type="term" value="P:small molecule metabolic process"/>
    <property type="evidence" value="ECO:0007669"/>
    <property type="project" value="UniProtKB-ARBA"/>
</dbReference>
<gene>
    <name evidence="6" type="ORF">SAMN05444142_1028</name>
</gene>
<organism evidence="6 7">
    <name type="scientific">Lutimaribacter pacificus</name>
    <dbReference type="NCBI Taxonomy" id="391948"/>
    <lineage>
        <taxon>Bacteria</taxon>
        <taxon>Pseudomonadati</taxon>
        <taxon>Pseudomonadota</taxon>
        <taxon>Alphaproteobacteria</taxon>
        <taxon>Rhodobacterales</taxon>
        <taxon>Roseobacteraceae</taxon>
        <taxon>Lutimaribacter</taxon>
    </lineage>
</organism>
<dbReference type="AlphaFoldDB" id="A0A1H0FXV7"/>
<dbReference type="SUPFAM" id="SSF53323">
    <property type="entry name" value="Pyruvate-ferredoxin oxidoreductase, PFOR, domain III"/>
    <property type="match status" value="1"/>
</dbReference>
<dbReference type="NCBIfam" id="NF009589">
    <property type="entry name" value="PRK13030.1"/>
    <property type="match status" value="1"/>
</dbReference>
<dbReference type="InterPro" id="IPR029061">
    <property type="entry name" value="THDP-binding"/>
</dbReference>
<dbReference type="InterPro" id="IPR019752">
    <property type="entry name" value="Pyrv/ketoisovalerate_OxRed_cat"/>
</dbReference>
<dbReference type="EMBL" id="FQZZ01000002">
    <property type="protein sequence ID" value="SHJ82819.1"/>
    <property type="molecule type" value="Genomic_DNA"/>
</dbReference>
<dbReference type="GO" id="GO:0030976">
    <property type="term" value="F:thiamine pyrophosphate binding"/>
    <property type="evidence" value="ECO:0007669"/>
    <property type="project" value="InterPro"/>
</dbReference>
<dbReference type="Proteomes" id="UP000324252">
    <property type="component" value="Unassembled WGS sequence"/>
</dbReference>
<name>A0A1H0FXV7_9RHOB</name>
<dbReference type="InterPro" id="IPR002869">
    <property type="entry name" value="Pyrv_flavodox_OxRed_cen"/>
</dbReference>
<reference evidence="6 7" key="1">
    <citation type="submission" date="2016-11" db="EMBL/GenBank/DDBJ databases">
        <authorList>
            <person name="Varghese N."/>
            <person name="Submissions S."/>
        </authorList>
    </citation>
    <scope>NUCLEOTIDE SEQUENCE [LARGE SCALE GENOMIC DNA]</scope>
    <source>
        <strain evidence="6 7">DSM 29620</strain>
    </source>
</reference>
<dbReference type="InterPro" id="IPR002880">
    <property type="entry name" value="Pyrv_Fd/Flavodoxin_OxRdtase_N"/>
</dbReference>
<dbReference type="InterPro" id="IPR011766">
    <property type="entry name" value="TPP_enzyme_TPP-bd"/>
</dbReference>
<dbReference type="SUPFAM" id="SSF52518">
    <property type="entry name" value="Thiamin diphosphate-binding fold (THDP-binding)"/>
    <property type="match status" value="2"/>
</dbReference>
<dbReference type="InterPro" id="IPR051457">
    <property type="entry name" value="2-oxoacid:Fd_oxidoreductase"/>
</dbReference>
<dbReference type="Pfam" id="PF01558">
    <property type="entry name" value="POR"/>
    <property type="match status" value="1"/>
</dbReference>
<feature type="domain" description="Pyruvate/ketoisovalerate oxidoreductase catalytic" evidence="3">
    <location>
        <begin position="732"/>
        <end position="918"/>
    </location>
</feature>
<proteinExistence type="predicted"/>
<dbReference type="NCBIfam" id="NF009588">
    <property type="entry name" value="PRK13029.1"/>
    <property type="match status" value="1"/>
</dbReference>
<dbReference type="GO" id="GO:0045333">
    <property type="term" value="P:cellular respiration"/>
    <property type="evidence" value="ECO:0007669"/>
    <property type="project" value="UniProtKB-ARBA"/>
</dbReference>
<evidence type="ECO:0000256" key="2">
    <source>
        <dbReference type="SAM" id="MobiDB-lite"/>
    </source>
</evidence>
<dbReference type="PANTHER" id="PTHR48084:SF3">
    <property type="entry name" value="SUBUNIT OF PYRUVATE:FLAVODOXIN OXIDOREDUCTASE"/>
    <property type="match status" value="1"/>
</dbReference>
<dbReference type="InterPro" id="IPR046667">
    <property type="entry name" value="DUF6537"/>
</dbReference>
<evidence type="ECO:0000259" key="3">
    <source>
        <dbReference type="Pfam" id="PF01558"/>
    </source>
</evidence>
<dbReference type="GO" id="GO:0016625">
    <property type="term" value="F:oxidoreductase activity, acting on the aldehyde or oxo group of donors, iron-sulfur protein as acceptor"/>
    <property type="evidence" value="ECO:0007669"/>
    <property type="project" value="UniProtKB-ARBA"/>
</dbReference>
<dbReference type="RefSeq" id="WP_149787704.1">
    <property type="nucleotide sequence ID" value="NZ_FNIO01000003.1"/>
</dbReference>
<dbReference type="Pfam" id="PF20169">
    <property type="entry name" value="DUF6537"/>
    <property type="match status" value="1"/>
</dbReference>
<evidence type="ECO:0000256" key="1">
    <source>
        <dbReference type="ARBA" id="ARBA00023002"/>
    </source>
</evidence>
<sequence length="1171" mass="126034">MNKHATASSWKTDVTLSDKFVKRDGRILISGVQALVRLMILQAERDRLAGLRTGGFVSGYRGSPLGTLDSAFERAGGLPQEAGIVVKPAVNEDLAATAVAGSQQLERSPGAKVDGVFALWYGKGPGLDRAADAVRHGNYQGSSAHGGVVLAVGDDHVAKSSSIICYSDETVASLQVPLLYPSDPYETVVYGMHGFAMSRHTGSWAALKIATEVADSTRSVPANELETPIVLPDIGKPATGLHNHWPETPGDQEIKQQTYRLPAVHTYVRANDLDRIVIKGDKARIGIMAAGKSWLDLREGLRLLGLDDADLERLGIALYKPAMIWPLEPRRLAEFAEGLETLVVVEEKAPFVEAQVKSILYGIADAPQVFGKEGEAGRVLFPKTGDLTPEYIAAELGAILARATHDNALGATVEERHKDLQTLMAFALPPVVRKPFFCSGCPHNRSTTTLPDGSRALAGIGCHGLAAYNQPGTETFAQMGGEGVHWMGLSPFTEEPHVFVNMGDGTYFHSGLLAIRQAVAAKLNVTYKLLYNSAVAMTGGQHVDGELSVAQVIDQVRAEGVDTIVVCTDDPERYPARSDVGAKADRIAHRDDLNKVQDELRAKPGVSVIVYEQMCATEKRRLRKRGKLPDPTTRVMINERVCEDCGDCSAASNCLSVEPVESEFETKRRINQSSCNKDYSCLNGFCPSFVTVEGATIRKPVLVAPQDDADLPLPVGDGVAPGRQRVLVAGIGGTGVVTTTALLSMAAHMSGRDTAVLDQVGMAQKGGAVTSHVHISDGVPINALRIPVGTADTVIVCDEVVGNARDVISAVDPSQSYVVANADVAITGDFTRNRSARPDASLLARRLEKRAGEGRFAAYPFTRLAERLFGDAIASNLMMVGFAYQKGWLHLDKAAFDGAIALNGAGVALNRQAFAWGRQLALDPKAVFKAADLLEKAPETLDERIARRAKFLSEYQDQAYADRYLARIARLREAEARVSPATAVTEAATQALFRLMSYKDEYEVARLYTDGAFAQSLSEQFEGPARLSFHLAPPILGRRDKQTGHLKKRKFGPWVLPLFRTMSRFKGLRGTRLDPFGYTAERRMERALVTEFEAILDRIAAELTAGNLGAAAELAAMPLSVRGYGHVKERAVTQYRAALAGKLRDFADSPPAGGNAPSAPASAMAAPAGQN</sequence>
<feature type="domain" description="DUF6537" evidence="5">
    <location>
        <begin position="941"/>
        <end position="1139"/>
    </location>
</feature>
<dbReference type="OrthoDB" id="9803617at2"/>
<protein>
    <submittedName>
        <fullName evidence="6">Indolepyruvate ferredoxin oxidoreductase</fullName>
    </submittedName>
</protein>
<evidence type="ECO:0000313" key="7">
    <source>
        <dbReference type="Proteomes" id="UP000324252"/>
    </source>
</evidence>
<evidence type="ECO:0000259" key="5">
    <source>
        <dbReference type="Pfam" id="PF20169"/>
    </source>
</evidence>
<feature type="region of interest" description="Disordered" evidence="2">
    <location>
        <begin position="1148"/>
        <end position="1171"/>
    </location>
</feature>
<dbReference type="Gene3D" id="3.40.50.970">
    <property type="match status" value="2"/>
</dbReference>
<evidence type="ECO:0000313" key="6">
    <source>
        <dbReference type="EMBL" id="SHJ82819.1"/>
    </source>
</evidence>
<keyword evidence="1" id="KW-0560">Oxidoreductase</keyword>
<dbReference type="PANTHER" id="PTHR48084">
    <property type="entry name" value="2-OXOGLUTARATE OXIDOREDUCTASE SUBUNIT KORB-RELATED"/>
    <property type="match status" value="1"/>
</dbReference>
<keyword evidence="6" id="KW-0670">Pyruvate</keyword>
<dbReference type="CDD" id="cd07034">
    <property type="entry name" value="TPP_PYR_PFOR_IOR-alpha_like"/>
    <property type="match status" value="1"/>
</dbReference>
<accession>A0A1H0FXV7</accession>
<dbReference type="Pfam" id="PF02775">
    <property type="entry name" value="TPP_enzyme_C"/>
    <property type="match status" value="1"/>
</dbReference>
<dbReference type="Gene3D" id="3.40.920.10">
    <property type="entry name" value="Pyruvate-ferredoxin oxidoreductase, PFOR, domain III"/>
    <property type="match status" value="1"/>
</dbReference>
<keyword evidence="7" id="KW-1185">Reference proteome</keyword>
<feature type="domain" description="Thiamine pyrophosphate enzyme TPP-binding" evidence="4">
    <location>
        <begin position="460"/>
        <end position="609"/>
    </location>
</feature>